<protein>
    <submittedName>
        <fullName evidence="4">Retrovirus-related pol polyprotein from transposon TNT 1-94</fullName>
    </submittedName>
</protein>
<proteinExistence type="predicted"/>
<sequence length="828" mass="94899">MTIHHNKYTSPALTQKVFANMRRVSKGFSGNETPLFDTVLVQPQTQADEDVEMPINEEQPATTSAPSTSEPQDQPSIPHDSLMIKTYTLSYHMIYLSHCLQRKVDALEKDKLAQAIEILSLKKRVEKLEKRRKGVIFDIDAHAEISLVDETQRLDDDLIFDTTADLSVSVAEPIVTIVSSLVTTDSVTITAVEPIITTTKPKAKGITIQEPSVTQKIAVSFISSFKGKAIMIESKKPVKIKDQIAHDEQVAKDLHDKIQVELEEEVKRQEEASMAIIAELYDTVQAQIYADQELATIMTLEEHEKFTHAQLKNRDFEEIQGLYNKEKELTDADLKEEEQLKTFLSIVPNEEEAINYEVLDRRYQIVDWKSEFYHDDRYGEPHDYYRVFRADGSSRYIKTFTEMVQGLIGWDFIEKVTTSKKTLEKMLVLRLTAESESEAAFDLLRTVASESTNLKPRSTIRKLYEHVSKTRNWWYPKFTPSGYKWKPKFPIGNVNTNLIEIILFIVDSGCSKHMMGNLKLLTNFVEKFLGMVKFGNDQIALILGYGDLVQGNITIKRAYYVERLNNNLFSVGQFCDADLEVAFRKSTCHVCDLKGNDLLTAKATSSQAWLWHRRLSYLNFDSINLLLKNDITCSRLHAQVRIVRTDKGMKFLNKTLHAYFAQEGIEHQTSTARTPEQNGIVERRNRTLVEVARTTLSVAKVPLHFWAEAIITTCFTQNYSLIIPRHEKTPYHIINGRKSSVKFFHIFGSLCYIVRDGENLNKMKEKGDACIFVGYSTKSRVYRVYNQRTRVIVETIHVNFDELPLMASDHVSFDPVPQCPTTTLEHDN</sequence>
<gene>
    <name evidence="4" type="ORF">Tco_0802242</name>
</gene>
<keyword evidence="1" id="KW-0378">Hydrolase</keyword>
<name>A0ABQ4ZYA9_9ASTR</name>
<feature type="region of interest" description="Disordered" evidence="2">
    <location>
        <begin position="57"/>
        <end position="79"/>
    </location>
</feature>
<evidence type="ECO:0000313" key="4">
    <source>
        <dbReference type="EMBL" id="GJS95274.1"/>
    </source>
</evidence>
<dbReference type="Pfam" id="PF22936">
    <property type="entry name" value="Pol_BBD"/>
    <property type="match status" value="1"/>
</dbReference>
<reference evidence="4" key="1">
    <citation type="journal article" date="2022" name="Int. J. Mol. Sci.">
        <title>Draft Genome of Tanacetum Coccineum: Genomic Comparison of Closely Related Tanacetum-Family Plants.</title>
        <authorList>
            <person name="Yamashiro T."/>
            <person name="Shiraishi A."/>
            <person name="Nakayama K."/>
            <person name="Satake H."/>
        </authorList>
    </citation>
    <scope>NUCLEOTIDE SEQUENCE</scope>
</reference>
<dbReference type="InterPro" id="IPR054722">
    <property type="entry name" value="PolX-like_BBD"/>
</dbReference>
<dbReference type="SUPFAM" id="SSF53098">
    <property type="entry name" value="Ribonuclease H-like"/>
    <property type="match status" value="1"/>
</dbReference>
<reference evidence="4" key="2">
    <citation type="submission" date="2022-01" db="EMBL/GenBank/DDBJ databases">
        <authorList>
            <person name="Yamashiro T."/>
            <person name="Shiraishi A."/>
            <person name="Satake H."/>
            <person name="Nakayama K."/>
        </authorList>
    </citation>
    <scope>NUCLEOTIDE SEQUENCE</scope>
</reference>
<comment type="caution">
    <text evidence="4">The sequence shown here is derived from an EMBL/GenBank/DDBJ whole genome shotgun (WGS) entry which is preliminary data.</text>
</comment>
<dbReference type="Gene3D" id="3.30.420.10">
    <property type="entry name" value="Ribonuclease H-like superfamily/Ribonuclease H"/>
    <property type="match status" value="1"/>
</dbReference>
<evidence type="ECO:0000256" key="2">
    <source>
        <dbReference type="SAM" id="MobiDB-lite"/>
    </source>
</evidence>
<dbReference type="InterPro" id="IPR039537">
    <property type="entry name" value="Retrotran_Ty1/copia-like"/>
</dbReference>
<dbReference type="PANTHER" id="PTHR42648:SF18">
    <property type="entry name" value="RETROTRANSPOSON, UNCLASSIFIED-LIKE PROTEIN"/>
    <property type="match status" value="1"/>
</dbReference>
<dbReference type="InterPro" id="IPR012337">
    <property type="entry name" value="RNaseH-like_sf"/>
</dbReference>
<accession>A0ABQ4ZYA9</accession>
<evidence type="ECO:0000313" key="5">
    <source>
        <dbReference type="Proteomes" id="UP001151760"/>
    </source>
</evidence>
<feature type="compositionally biased region" description="Polar residues" evidence="2">
    <location>
        <begin position="59"/>
        <end position="75"/>
    </location>
</feature>
<dbReference type="InterPro" id="IPR057670">
    <property type="entry name" value="SH3_retrovirus"/>
</dbReference>
<evidence type="ECO:0000256" key="1">
    <source>
        <dbReference type="ARBA" id="ARBA00022670"/>
    </source>
</evidence>
<feature type="domain" description="Integrase catalytic" evidence="3">
    <location>
        <begin position="641"/>
        <end position="738"/>
    </location>
</feature>
<keyword evidence="1" id="KW-0645">Protease</keyword>
<evidence type="ECO:0000259" key="3">
    <source>
        <dbReference type="PROSITE" id="PS50994"/>
    </source>
</evidence>
<dbReference type="Pfam" id="PF25597">
    <property type="entry name" value="SH3_retrovirus"/>
    <property type="match status" value="1"/>
</dbReference>
<dbReference type="PANTHER" id="PTHR42648">
    <property type="entry name" value="TRANSPOSASE, PUTATIVE-RELATED"/>
    <property type="match status" value="1"/>
</dbReference>
<dbReference type="EMBL" id="BQNB010011796">
    <property type="protein sequence ID" value="GJS95274.1"/>
    <property type="molecule type" value="Genomic_DNA"/>
</dbReference>
<dbReference type="InterPro" id="IPR036397">
    <property type="entry name" value="RNaseH_sf"/>
</dbReference>
<dbReference type="InterPro" id="IPR001584">
    <property type="entry name" value="Integrase_cat-core"/>
</dbReference>
<keyword evidence="5" id="KW-1185">Reference proteome</keyword>
<organism evidence="4 5">
    <name type="scientific">Tanacetum coccineum</name>
    <dbReference type="NCBI Taxonomy" id="301880"/>
    <lineage>
        <taxon>Eukaryota</taxon>
        <taxon>Viridiplantae</taxon>
        <taxon>Streptophyta</taxon>
        <taxon>Embryophyta</taxon>
        <taxon>Tracheophyta</taxon>
        <taxon>Spermatophyta</taxon>
        <taxon>Magnoliopsida</taxon>
        <taxon>eudicotyledons</taxon>
        <taxon>Gunneridae</taxon>
        <taxon>Pentapetalae</taxon>
        <taxon>asterids</taxon>
        <taxon>campanulids</taxon>
        <taxon>Asterales</taxon>
        <taxon>Asteraceae</taxon>
        <taxon>Asteroideae</taxon>
        <taxon>Anthemideae</taxon>
        <taxon>Anthemidinae</taxon>
        <taxon>Tanacetum</taxon>
    </lineage>
</organism>
<dbReference type="PROSITE" id="PS50994">
    <property type="entry name" value="INTEGRASE"/>
    <property type="match status" value="1"/>
</dbReference>
<dbReference type="Proteomes" id="UP001151760">
    <property type="component" value="Unassembled WGS sequence"/>
</dbReference>